<proteinExistence type="predicted"/>
<name>A0ABT5B7B2_9BACT</name>
<organism evidence="1 2">
    <name type="scientific">Nannocystis radixulma</name>
    <dbReference type="NCBI Taxonomy" id="2995305"/>
    <lineage>
        <taxon>Bacteria</taxon>
        <taxon>Pseudomonadati</taxon>
        <taxon>Myxococcota</taxon>
        <taxon>Polyangia</taxon>
        <taxon>Nannocystales</taxon>
        <taxon>Nannocystaceae</taxon>
        <taxon>Nannocystis</taxon>
    </lineage>
</organism>
<gene>
    <name evidence="1" type="ORF">POL58_16485</name>
</gene>
<accession>A0ABT5B7B2</accession>
<evidence type="ECO:0008006" key="3">
    <source>
        <dbReference type="Google" id="ProtNLM"/>
    </source>
</evidence>
<evidence type="ECO:0000313" key="1">
    <source>
        <dbReference type="EMBL" id="MDC0669353.1"/>
    </source>
</evidence>
<comment type="caution">
    <text evidence="1">The sequence shown here is derived from an EMBL/GenBank/DDBJ whole genome shotgun (WGS) entry which is preliminary data.</text>
</comment>
<dbReference type="EMBL" id="JAQNDN010000007">
    <property type="protein sequence ID" value="MDC0669353.1"/>
    <property type="molecule type" value="Genomic_DNA"/>
</dbReference>
<dbReference type="Proteomes" id="UP001217838">
    <property type="component" value="Unassembled WGS sequence"/>
</dbReference>
<sequence length="268" mass="28604">MRVPALAVAALRGHVERFLCAHGVVPGQLREDAELDSLDLVNMLLAALRHVRAAHPWLGRDGAVVEPPEPDPPGLLLAVHRALPAFDAPLTVDACIDALRRASPFVIDDGPCGRRSAPPGVYPYLSLETDEALTRDDLADRVFAVVADEGWHTEPDRWDAVLTAVVPANAEPTGFEALAPEPARTLAGHLLAGRPAAAAAFVTLFGRDTRCFGLRDQGSAADDPFAHGHAWSCYDADGYGSWGRTLVLAATDGLRVAYLDALWDVASE</sequence>
<keyword evidence="2" id="KW-1185">Reference proteome</keyword>
<dbReference type="RefSeq" id="WP_271999163.1">
    <property type="nucleotide sequence ID" value="NZ_JAQNDN010000007.1"/>
</dbReference>
<reference evidence="1 2" key="1">
    <citation type="submission" date="2022-11" db="EMBL/GenBank/DDBJ databases">
        <title>Minimal conservation of predation-associated metabolite biosynthetic gene clusters underscores biosynthetic potential of Myxococcota including descriptions for ten novel species: Archangium lansinium sp. nov., Myxococcus landrumus sp. nov., Nannocystis bai.</title>
        <authorList>
            <person name="Ahearne A."/>
            <person name="Stevens C."/>
            <person name="Dowd S."/>
        </authorList>
    </citation>
    <scope>NUCLEOTIDE SEQUENCE [LARGE SCALE GENOMIC DNA]</scope>
    <source>
        <strain evidence="1 2">NCELM</strain>
    </source>
</reference>
<protein>
    <recommendedName>
        <fullName evidence="3">Carrier domain-containing protein</fullName>
    </recommendedName>
</protein>
<evidence type="ECO:0000313" key="2">
    <source>
        <dbReference type="Proteomes" id="UP001217838"/>
    </source>
</evidence>